<dbReference type="GO" id="GO:0006633">
    <property type="term" value="P:fatty acid biosynthetic process"/>
    <property type="evidence" value="ECO:0007669"/>
    <property type="project" value="InterPro"/>
</dbReference>
<dbReference type="SUPFAM" id="SSF54637">
    <property type="entry name" value="Thioesterase/thiol ester dehydrase-isomerase"/>
    <property type="match status" value="1"/>
</dbReference>
<name>A0A397DEG9_APHAT</name>
<sequence>MKKVNEKRAVNAVNLPKLSTTSTDGEVTPRRPPRLPLDSPSSSETPQPPLALTPILGLDGGLTTPTKPVALLAPTTPSKQSKGQSLRARKLEDQQSPSHQPPSAVLNTAQLYDPTSSSLLNPAFEVDMTLLEAEVEKMKQLGQAAEGHVEAIYANNTKERMFFRQASVQEKQAWGAEKVEFEALLVVKETELHTNERERAKLSDTLTQTIQYFTHEVESRDRTIAVHVTDLQTTRDVLASTEHSLRQSQMQHQRTVDTLAKHVDELDVTKSELAGCRQVVAQHEVTMANQSKHILATEASLAQARTAIAYVCVLLNETLSLSLEAKCVDQKGTLHAYKEEMHGYVFNVDQLRRDVKLGQDKQDELTAAIKTHEKTIASFKRQQAKWEAAKAAHDVEQSEQRAMTKVPQLETAFLVTLKCNMYKERIDAQAKMIHRQEESIVASTVAHVADFTTIDLQTAQLKSLARTVGDQSAYIAKLETTCRAAEIQHLKNRSLIELLQTKIHGLDDTTVRQDKETASLLERLAKRDGVVAARDAEVAALKAAYESMSAELMGQVETNQAAIAVHIAVIASMRATQEELVATKSQLKADLDLQTARANDLDVALGTSRREFAISEDNFTKLSLRHSVDEAHYIRTMEDLVAWTRATLDERGLELSERNQVLREASEDAAATLTALQTILDETNAMFAACQAQARATAADYEAKVIERTEALEQQEERIHLLEIQLKMNAEQANQRRQTLHEDRQREMAQFQMQLKGKEDVFEIELSRLKTQLQQERATALAQLTTLQETSELDMSKVQSLLQQERTTSAATIAQLEENGTKLTLERAQLRDDLAHVRAVAAQATRTSRDQLGMLAEEVRGVAYAVAAAEVAQDKLVQQHDAFVANLRVEHEESVTRLHASHIASVTSLQGDHANAMAAQVAQQAAAAKQFQVELATLQATHTVQVEAAAEDAQRQRLELEAKLQYQKETLTVQLKASKLAFEEQLVEQRIRLECLIEHQRDTLEGQLRDQVAHATARDAAACAAFDEKLLATKTDLEGELAKQRAGYEIVISQQRERYEATIRQRKERYELDVATQRAELESTLATTKARLEGELADITLRLGTELRTTKEALETDLATQKAFYESTLRTTKETLESENVEVKTTLEGRLVAVQSTLEGELVRQKERLEGQIAHQTQVFELEMANQRRRFETQIADQKTALEGQIMSQRMEYEAEILRQRTDLETSMKQQVDVLERQVASTRAVLEGEVVRQKSEFENEIAEQRGTFEAQLGALDADLSGQVREWEAKYTEDTTAMRAKFEHDLSSQRTELEGALASQKEILESDLLTQKQTLEAKLARQEDTFDTQMADKCRRYNLDMEAQVNAFEKHMAERNDAWEAAVLAQSAQFDSQLQALVQQAEQDQAVAKVAIDGWEIKTSDLERVTSLRIAELESEVASLQTQLGDSVNDHAAVVKALAAADMSHHEAATAAESTVASLMQNIATLEAHVAQCYTGDFLLTRIKMGLRSLIQDQFHPNVAEHVAGMTTLDDLDALLAMLLALAVECQTFVQLGPQRLGMDVLRKVVDEHDELWANVPDNDTCHRDIRQVIFHTKEHTRLLHTLPRLVPELAPSVDVALDVIFEHLDTYHACLSQGKAILAAESGDVDTVTLLRHVDAYDQLRTRVAGAIHVPKETVDNHTILQHVQEWSSLRDHVAQTLSPMGQHKTFDSDSDARPTAATIGNVVDAHVSMLREVAGVWGVVDDTPIAPFRIVATLQEYHTFREDAAAVLQLSPVVTLSPRDVIATLVEYAGLCKHAANQLELKASRATPRDITDVLDTYQTLRADSGASVPVSSKRSSSKDILAWVNDYHALRSRVSVLLSQDGGLCTSEDVVAVVQTYLELAVKHRDLVRAKMAIEANNNALTGSLDVARQALQDLESLDRKLQDGKDFETAFHRRKQVHEQDNAAHATAVDTLRREAAVAMDALRRDLDTVSTSKRQDAERSGALALAAAERARALEVEDVKTASARQFDDLQRSTACQLESLQRDLTNIRAIKLKEQADYDATMDAIRRALEVQATETYGRRDGGEKAAFFARYVDRDRMLMELVYGAIRSVTQLLSTSSANKAGATMPTELSHAILGCIKELKRMKEYVMGSFDALQKDMAPFLPFEVTWHAVEWQPDMDLATWCVESCNKTNEHARMQFQQFLAHANSTMTMLAATQRERAMEVLAFMRRGVAPCDISSQDKDASMLKMRLMDAVTDRDQVGLELQLKETFFTDLLHQHKAVAADMHAKLSQQQQLWKAMMASSSPTLSQPPRSPTMKPLDDQQKLTMVKPGPKPKWQEDDPTTTVLSNGRTLKERFVSDLALETGQNPPMKRGQTVQVLRPPNANAGDSSARKISQPYVSMAATPSKHIQSSSMHQSSAAAVHLKPGNDTNRQQHLWYQGVKQIDGQSLSLALGYVPTRNSLVLDVFNTDTEYMQAIEVNPKLLQGFNKPLVPLGVLPEVGVTASIDHVFHAADVETFAALSGDSNPVHVDAAFAATTTFGKPVVHGILCTSLFPTIFGATFPGAIYVAQDVRYHKPIHVGDLVHAEIEVLQVKARMRLVVCATRCLDRHGDVAISGQAKVLLPKPTLSADNGTPTTTSAV</sequence>
<dbReference type="Proteomes" id="UP000265716">
    <property type="component" value="Unassembled WGS sequence"/>
</dbReference>
<organism evidence="4 5">
    <name type="scientific">Aphanomyces astaci</name>
    <name type="common">Crayfish plague agent</name>
    <dbReference type="NCBI Taxonomy" id="112090"/>
    <lineage>
        <taxon>Eukaryota</taxon>
        <taxon>Sar</taxon>
        <taxon>Stramenopiles</taxon>
        <taxon>Oomycota</taxon>
        <taxon>Saprolegniomycetes</taxon>
        <taxon>Saprolegniales</taxon>
        <taxon>Verrucalvaceae</taxon>
        <taxon>Aphanomyces</taxon>
    </lineage>
</organism>
<dbReference type="InterPro" id="IPR029069">
    <property type="entry name" value="HotDog_dom_sf"/>
</dbReference>
<protein>
    <recommendedName>
        <fullName evidence="3">MaoC-like domain-containing protein</fullName>
    </recommendedName>
</protein>
<feature type="domain" description="MaoC-like" evidence="3">
    <location>
        <begin position="2497"/>
        <end position="2584"/>
    </location>
</feature>
<evidence type="ECO:0000256" key="2">
    <source>
        <dbReference type="SAM" id="MobiDB-lite"/>
    </source>
</evidence>
<evidence type="ECO:0000256" key="1">
    <source>
        <dbReference type="SAM" id="Coils"/>
    </source>
</evidence>
<dbReference type="PANTHER" id="PTHR43437">
    <property type="entry name" value="HYDROXYACYL-THIOESTER DEHYDRATASE TYPE 2, MITOCHONDRIAL-RELATED"/>
    <property type="match status" value="1"/>
</dbReference>
<accession>A0A397DEG9</accession>
<keyword evidence="1" id="KW-0175">Coiled coil</keyword>
<evidence type="ECO:0000259" key="3">
    <source>
        <dbReference type="Pfam" id="PF01575"/>
    </source>
</evidence>
<dbReference type="GO" id="GO:0005739">
    <property type="term" value="C:mitochondrion"/>
    <property type="evidence" value="ECO:0007669"/>
    <property type="project" value="TreeGrafter"/>
</dbReference>
<gene>
    <name evidence="4" type="ORF">DYB38_003492</name>
</gene>
<feature type="coiled-coil region" evidence="1">
    <location>
        <begin position="698"/>
        <end position="833"/>
    </location>
</feature>
<proteinExistence type="predicted"/>
<feature type="compositionally biased region" description="Polar residues" evidence="2">
    <location>
        <begin position="75"/>
        <end position="84"/>
    </location>
</feature>
<evidence type="ECO:0000313" key="5">
    <source>
        <dbReference type="Proteomes" id="UP000265716"/>
    </source>
</evidence>
<dbReference type="VEuPathDB" id="FungiDB:H257_08694"/>
<dbReference type="Pfam" id="PF01575">
    <property type="entry name" value="MaoC_dehydratas"/>
    <property type="match status" value="1"/>
</dbReference>
<dbReference type="GO" id="GO:0004312">
    <property type="term" value="F:fatty acid synthase activity"/>
    <property type="evidence" value="ECO:0007669"/>
    <property type="project" value="InterPro"/>
</dbReference>
<dbReference type="GO" id="GO:0005835">
    <property type="term" value="C:fatty acid synthase complex"/>
    <property type="evidence" value="ECO:0007669"/>
    <property type="project" value="InterPro"/>
</dbReference>
<dbReference type="EMBL" id="QUTC01005130">
    <property type="protein sequence ID" value="RHY60068.1"/>
    <property type="molecule type" value="Genomic_DNA"/>
</dbReference>
<dbReference type="CDD" id="cd03449">
    <property type="entry name" value="R_hydratase"/>
    <property type="match status" value="1"/>
</dbReference>
<feature type="region of interest" description="Disordered" evidence="2">
    <location>
        <begin position="1"/>
        <end position="105"/>
    </location>
</feature>
<reference evidence="4 5" key="1">
    <citation type="submission" date="2018-08" db="EMBL/GenBank/DDBJ databases">
        <title>Aphanomyces genome sequencing and annotation.</title>
        <authorList>
            <person name="Minardi D."/>
            <person name="Oidtmann B."/>
            <person name="Van Der Giezen M."/>
            <person name="Studholme D.J."/>
        </authorList>
    </citation>
    <scope>NUCLEOTIDE SEQUENCE [LARGE SCALE GENOMIC DNA]</scope>
    <source>
        <strain evidence="4 5">SA</strain>
    </source>
</reference>
<comment type="caution">
    <text evidence="4">The sequence shown here is derived from an EMBL/GenBank/DDBJ whole genome shotgun (WGS) entry which is preliminary data.</text>
</comment>
<feature type="coiled-coil region" evidence="1">
    <location>
        <begin position="362"/>
        <end position="401"/>
    </location>
</feature>
<dbReference type="PRINTS" id="PR01483">
    <property type="entry name" value="FASYNTHASE"/>
</dbReference>
<dbReference type="InterPro" id="IPR002539">
    <property type="entry name" value="MaoC-like_dom"/>
</dbReference>
<dbReference type="InterPro" id="IPR050965">
    <property type="entry name" value="UPF0336/Enoyl-CoA_hydratase"/>
</dbReference>
<dbReference type="PANTHER" id="PTHR43437:SF3">
    <property type="entry name" value="HYDROXYACYL-THIOESTER DEHYDRATASE TYPE 2, MITOCHONDRIAL"/>
    <property type="match status" value="1"/>
</dbReference>
<evidence type="ECO:0000313" key="4">
    <source>
        <dbReference type="EMBL" id="RHY60068.1"/>
    </source>
</evidence>
<dbReference type="GO" id="GO:0019171">
    <property type="term" value="F:(3R)-hydroxyacyl-[acyl-carrier-protein] dehydratase activity"/>
    <property type="evidence" value="ECO:0007669"/>
    <property type="project" value="TreeGrafter"/>
</dbReference>
<dbReference type="Gene3D" id="3.10.129.10">
    <property type="entry name" value="Hotdog Thioesterase"/>
    <property type="match status" value="1"/>
</dbReference>
<dbReference type="InterPro" id="IPR003965">
    <property type="entry name" value="Fatty_acid_synthase"/>
</dbReference>
<feature type="coiled-coil region" evidence="1">
    <location>
        <begin position="943"/>
        <end position="970"/>
    </location>
</feature>